<organism evidence="1 2">
    <name type="scientific">Pseudovibrio brasiliensis</name>
    <dbReference type="NCBI Taxonomy" id="1898042"/>
    <lineage>
        <taxon>Bacteria</taxon>
        <taxon>Pseudomonadati</taxon>
        <taxon>Pseudomonadota</taxon>
        <taxon>Alphaproteobacteria</taxon>
        <taxon>Hyphomicrobiales</taxon>
        <taxon>Stappiaceae</taxon>
        <taxon>Pseudovibrio</taxon>
    </lineage>
</organism>
<evidence type="ECO:0000313" key="2">
    <source>
        <dbReference type="Proteomes" id="UP000680706"/>
    </source>
</evidence>
<keyword evidence="2" id="KW-1185">Reference proteome</keyword>
<name>A0ABX8ASJ0_9HYPH</name>
<accession>A0ABX8ASJ0</accession>
<proteinExistence type="predicted"/>
<gene>
    <name evidence="1" type="ORF">KGB56_03890</name>
</gene>
<dbReference type="Proteomes" id="UP000680706">
    <property type="component" value="Chromosome"/>
</dbReference>
<reference evidence="1 2" key="1">
    <citation type="journal article" date="2021" name="Angew. Chem. Int. Ed. Engl.">
        <title>A novel family of nonribosomal peptides modulate collective behavior in Pseudovibrio bacteria isolated from marine sponges.</title>
        <authorList>
            <person name="Ioca L.P."/>
            <person name="Dai Y."/>
            <person name="Kunakom S."/>
            <person name="Diaz-Espinosa J."/>
            <person name="Krunic A."/>
            <person name="Crnkovic C.M."/>
            <person name="Orjala J."/>
            <person name="Sanchez L.M."/>
            <person name="Ferreira A.G."/>
            <person name="Berlinck R.G.S."/>
            <person name="Eustaquio A.S."/>
        </authorList>
    </citation>
    <scope>NUCLEOTIDE SEQUENCE [LARGE SCALE GENOMIC DNA]</scope>
    <source>
        <strain evidence="1 2">Ab134</strain>
    </source>
</reference>
<dbReference type="InterPro" id="IPR010980">
    <property type="entry name" value="Cyt_c/b562"/>
</dbReference>
<sequence>MKVKSILGISTLTLLIIASGSVYSSNYQEHSKDVEDWRKTGTPEEQLKALVKVTPGTHHWMPEIAYRLQSMYWAGKQQKWEFAEYQIDSMEKMIGRVANARPKRGPSIDTFKANVFGELYKAVKSKDFEVFAEAVAITSTECTACHAKEGFGYIAIPAVPPKPNNIVLD</sequence>
<dbReference type="SUPFAM" id="SSF47175">
    <property type="entry name" value="Cytochromes"/>
    <property type="match status" value="1"/>
</dbReference>
<protein>
    <submittedName>
        <fullName evidence="1">Uncharacterized protein</fullName>
    </submittedName>
</protein>
<evidence type="ECO:0000313" key="1">
    <source>
        <dbReference type="EMBL" id="QUS56589.1"/>
    </source>
</evidence>
<dbReference type="EMBL" id="CP074126">
    <property type="protein sequence ID" value="QUS56589.1"/>
    <property type="molecule type" value="Genomic_DNA"/>
</dbReference>
<dbReference type="RefSeq" id="WP_143508307.1">
    <property type="nucleotide sequence ID" value="NZ_CP074126.1"/>
</dbReference>